<dbReference type="InterPro" id="IPR010499">
    <property type="entry name" value="AraC_E-bd"/>
</dbReference>
<dbReference type="PANTHER" id="PTHR47504">
    <property type="entry name" value="RIGHT ORIGIN-BINDING PROTEIN"/>
    <property type="match status" value="1"/>
</dbReference>
<evidence type="ECO:0000313" key="5">
    <source>
        <dbReference type="EMBL" id="TYS51224.1"/>
    </source>
</evidence>
<dbReference type="SMART" id="SM00871">
    <property type="entry name" value="AraC_E_bind"/>
    <property type="match status" value="2"/>
</dbReference>
<dbReference type="SMART" id="SM00342">
    <property type="entry name" value="HTH_ARAC"/>
    <property type="match status" value="1"/>
</dbReference>
<evidence type="ECO:0000313" key="6">
    <source>
        <dbReference type="Proteomes" id="UP000322139"/>
    </source>
</evidence>
<dbReference type="Gene3D" id="1.10.10.60">
    <property type="entry name" value="Homeodomain-like"/>
    <property type="match status" value="2"/>
</dbReference>
<sequence>MNYLVSVQAAIDFIEGNIEEKIELEEVAKIASMSLPHLYRMFYSLTGYPVKDYMRKRRISIASDHLKYSHRTIIDIAIQVGFESQASFTKTFKKIVGITPKVYKESEMFFCFERIDLYEKINYLESRELFDRYPDIKVIQLKDMAVLSYIHRSGRLEGIEKDALAAVQKMAQASDIKQKKMRVFGRNIDYDEALDKISQPYAYEIMISIEDPLIYSIAGMSFKTIQGGMYAVGVTASTNDSSILSLWNQMYSEWLPKSSFSEGSHAYLEEYMTFNEKLVRMKLYLPIERQLKPEMITVEETESFCVGYCRIYGQGCQEKADKTLSEWLKSNPPIDYSSAKLYLSYNYDSENDLEHWSEYGITNFSSHEDTNTQRIAQKILGGGLFAVMETRAYGTLAGILEIIHRWIVCGETFILDDSRQWFAQYQSSEASPSNARMSVQIYIPIMERSKLYG</sequence>
<proteinExistence type="predicted"/>
<dbReference type="Gene3D" id="3.20.80.10">
    <property type="entry name" value="Regulatory factor, effector binding domain"/>
    <property type="match status" value="2"/>
</dbReference>
<dbReference type="RefSeq" id="WP_148973600.1">
    <property type="nucleotide sequence ID" value="NZ_JBNIKU010000024.1"/>
</dbReference>
<dbReference type="PROSITE" id="PS00041">
    <property type="entry name" value="HTH_ARAC_FAMILY_1"/>
    <property type="match status" value="1"/>
</dbReference>
<dbReference type="SUPFAM" id="SSF46689">
    <property type="entry name" value="Homeodomain-like"/>
    <property type="match status" value="2"/>
</dbReference>
<keyword evidence="3" id="KW-0804">Transcription</keyword>
<evidence type="ECO:0000256" key="1">
    <source>
        <dbReference type="ARBA" id="ARBA00023015"/>
    </source>
</evidence>
<evidence type="ECO:0000259" key="4">
    <source>
        <dbReference type="PROSITE" id="PS01124"/>
    </source>
</evidence>
<dbReference type="EMBL" id="VTER01000002">
    <property type="protein sequence ID" value="TYS51224.1"/>
    <property type="molecule type" value="Genomic_DNA"/>
</dbReference>
<dbReference type="Proteomes" id="UP000322139">
    <property type="component" value="Unassembled WGS sequence"/>
</dbReference>
<name>A0A5D4RN94_9BACI</name>
<dbReference type="PRINTS" id="PR00032">
    <property type="entry name" value="HTHARAC"/>
</dbReference>
<dbReference type="InterPro" id="IPR018060">
    <property type="entry name" value="HTH_AraC"/>
</dbReference>
<protein>
    <submittedName>
        <fullName evidence="5">AraC family transcriptional regulator</fullName>
    </submittedName>
</protein>
<keyword evidence="2" id="KW-0238">DNA-binding</keyword>
<dbReference type="Pfam" id="PF12833">
    <property type="entry name" value="HTH_18"/>
    <property type="match status" value="1"/>
</dbReference>
<keyword evidence="1" id="KW-0805">Transcription regulation</keyword>
<gene>
    <name evidence="5" type="ORF">FZD51_04090</name>
</gene>
<dbReference type="InterPro" id="IPR050959">
    <property type="entry name" value="MarA-like"/>
</dbReference>
<dbReference type="AlphaFoldDB" id="A0A5D4RN94"/>
<dbReference type="Pfam" id="PF14526">
    <property type="entry name" value="Cass2"/>
    <property type="match status" value="1"/>
</dbReference>
<accession>A0A5D4RN94</accession>
<evidence type="ECO:0000256" key="3">
    <source>
        <dbReference type="ARBA" id="ARBA00023163"/>
    </source>
</evidence>
<dbReference type="InterPro" id="IPR029441">
    <property type="entry name" value="Cass2"/>
</dbReference>
<dbReference type="SUPFAM" id="SSF55136">
    <property type="entry name" value="Probable bacterial effector-binding domain"/>
    <property type="match status" value="1"/>
</dbReference>
<reference evidence="5 6" key="1">
    <citation type="submission" date="2019-08" db="EMBL/GenBank/DDBJ databases">
        <title>Bacillus genomes from the desert of Cuatro Cienegas, Coahuila.</title>
        <authorList>
            <person name="Olmedo-Alvarez G."/>
        </authorList>
    </citation>
    <scope>NUCLEOTIDE SEQUENCE [LARGE SCALE GENOMIC DNA]</scope>
    <source>
        <strain evidence="5 6">CH446_14T</strain>
    </source>
</reference>
<evidence type="ECO:0000256" key="2">
    <source>
        <dbReference type="ARBA" id="ARBA00023125"/>
    </source>
</evidence>
<dbReference type="InterPro" id="IPR011256">
    <property type="entry name" value="Reg_factor_effector_dom_sf"/>
</dbReference>
<dbReference type="InterPro" id="IPR018062">
    <property type="entry name" value="HTH_AraC-typ_CS"/>
</dbReference>
<dbReference type="GO" id="GO:0003700">
    <property type="term" value="F:DNA-binding transcription factor activity"/>
    <property type="evidence" value="ECO:0007669"/>
    <property type="project" value="InterPro"/>
</dbReference>
<dbReference type="InterPro" id="IPR020449">
    <property type="entry name" value="Tscrpt_reg_AraC-type_HTH"/>
</dbReference>
<dbReference type="InterPro" id="IPR009057">
    <property type="entry name" value="Homeodomain-like_sf"/>
</dbReference>
<dbReference type="GO" id="GO:0043565">
    <property type="term" value="F:sequence-specific DNA binding"/>
    <property type="evidence" value="ECO:0007669"/>
    <property type="project" value="InterPro"/>
</dbReference>
<comment type="caution">
    <text evidence="5">The sequence shown here is derived from an EMBL/GenBank/DDBJ whole genome shotgun (WGS) entry which is preliminary data.</text>
</comment>
<dbReference type="PROSITE" id="PS01124">
    <property type="entry name" value="HTH_ARAC_FAMILY_2"/>
    <property type="match status" value="1"/>
</dbReference>
<feature type="domain" description="HTH araC/xylS-type" evidence="4">
    <location>
        <begin position="8"/>
        <end position="106"/>
    </location>
</feature>
<organism evidence="5 6">
    <name type="scientific">Bacillus infantis</name>
    <dbReference type="NCBI Taxonomy" id="324767"/>
    <lineage>
        <taxon>Bacteria</taxon>
        <taxon>Bacillati</taxon>
        <taxon>Bacillota</taxon>
        <taxon>Bacilli</taxon>
        <taxon>Bacillales</taxon>
        <taxon>Bacillaceae</taxon>
        <taxon>Bacillus</taxon>
    </lineage>
</organism>
<dbReference type="PANTHER" id="PTHR47504:SF5">
    <property type="entry name" value="RIGHT ORIGIN-BINDING PROTEIN"/>
    <property type="match status" value="1"/>
</dbReference>